<accession>A0A8S1B1K9</accession>
<dbReference type="PANTHER" id="PTHR46599">
    <property type="entry name" value="PIGGYBAC TRANSPOSABLE ELEMENT-DERIVED PROTEIN 4"/>
    <property type="match status" value="1"/>
</dbReference>
<evidence type="ECO:0000313" key="5">
    <source>
        <dbReference type="Proteomes" id="UP000494256"/>
    </source>
</evidence>
<dbReference type="Pfam" id="PF03221">
    <property type="entry name" value="HTH_Tnp_Tc5"/>
    <property type="match status" value="1"/>
</dbReference>
<dbReference type="Gene3D" id="1.10.10.60">
    <property type="entry name" value="Homeodomain-like"/>
    <property type="match status" value="1"/>
</dbReference>
<dbReference type="SUPFAM" id="SSF46689">
    <property type="entry name" value="Homeodomain-like"/>
    <property type="match status" value="1"/>
</dbReference>
<dbReference type="GO" id="GO:0005634">
    <property type="term" value="C:nucleus"/>
    <property type="evidence" value="ECO:0007669"/>
    <property type="project" value="UniProtKB-SubCell"/>
</dbReference>
<dbReference type="SUPFAM" id="SSF53098">
    <property type="entry name" value="Ribonuclease H-like"/>
    <property type="match status" value="1"/>
</dbReference>
<organism evidence="4 5">
    <name type="scientific">Arctia plantaginis</name>
    <name type="common">Wood tiger moth</name>
    <name type="synonym">Phalaena plantaginis</name>
    <dbReference type="NCBI Taxonomy" id="874455"/>
    <lineage>
        <taxon>Eukaryota</taxon>
        <taxon>Metazoa</taxon>
        <taxon>Ecdysozoa</taxon>
        <taxon>Arthropoda</taxon>
        <taxon>Hexapoda</taxon>
        <taxon>Insecta</taxon>
        <taxon>Pterygota</taxon>
        <taxon>Neoptera</taxon>
        <taxon>Endopterygota</taxon>
        <taxon>Lepidoptera</taxon>
        <taxon>Glossata</taxon>
        <taxon>Ditrysia</taxon>
        <taxon>Noctuoidea</taxon>
        <taxon>Erebidae</taxon>
        <taxon>Arctiinae</taxon>
        <taxon>Arctia</taxon>
    </lineage>
</organism>
<comment type="subcellular location">
    <subcellularLocation>
        <location evidence="1">Nucleus</location>
    </subcellularLocation>
</comment>
<dbReference type="InterPro" id="IPR009057">
    <property type="entry name" value="Homeodomain-like_sf"/>
</dbReference>
<dbReference type="OrthoDB" id="10023235at2759"/>
<keyword evidence="2" id="KW-0238">DNA-binding</keyword>
<dbReference type="InterPro" id="IPR029526">
    <property type="entry name" value="PGBD"/>
</dbReference>
<dbReference type="InterPro" id="IPR012337">
    <property type="entry name" value="RNaseH-like_sf"/>
</dbReference>
<protein>
    <recommendedName>
        <fullName evidence="3">HTH CENPB-type domain-containing protein</fullName>
    </recommendedName>
</protein>
<reference evidence="4 5" key="1">
    <citation type="submission" date="2020-04" db="EMBL/GenBank/DDBJ databases">
        <authorList>
            <person name="Wallbank WR R."/>
            <person name="Pardo Diaz C."/>
            <person name="Kozak K."/>
            <person name="Martin S."/>
            <person name="Jiggins C."/>
            <person name="Moest M."/>
            <person name="Warren A I."/>
            <person name="Byers J.R.P. K."/>
            <person name="Montejo-Kovacevich G."/>
            <person name="Yen C E."/>
        </authorList>
    </citation>
    <scope>NUCLEOTIDE SEQUENCE [LARGE SCALE GENOMIC DNA]</scope>
</reference>
<dbReference type="GO" id="GO:0003677">
    <property type="term" value="F:DNA binding"/>
    <property type="evidence" value="ECO:0007669"/>
    <property type="project" value="UniProtKB-KW"/>
</dbReference>
<name>A0A8S1B1K9_ARCPL</name>
<evidence type="ECO:0000313" key="4">
    <source>
        <dbReference type="EMBL" id="CAB3251523.1"/>
    </source>
</evidence>
<dbReference type="AlphaFoldDB" id="A0A8S1B1K9"/>
<evidence type="ECO:0000256" key="1">
    <source>
        <dbReference type="ARBA" id="ARBA00004123"/>
    </source>
</evidence>
<dbReference type="InterPro" id="IPR006600">
    <property type="entry name" value="HTH_CenpB_DNA-bd_dom"/>
</dbReference>
<dbReference type="Proteomes" id="UP000494256">
    <property type="component" value="Unassembled WGS sequence"/>
</dbReference>
<dbReference type="PANTHER" id="PTHR46599:SF6">
    <property type="entry name" value="DUAL SPECIFICITY PHOSPHATASE 26"/>
    <property type="match status" value="1"/>
</dbReference>
<dbReference type="Pfam" id="PF03184">
    <property type="entry name" value="DDE_1"/>
    <property type="match status" value="1"/>
</dbReference>
<comment type="caution">
    <text evidence="4">The sequence shown here is derived from an EMBL/GenBank/DDBJ whole genome shotgun (WGS) entry which is preliminary data.</text>
</comment>
<feature type="domain" description="HTH CENPB-type" evidence="3">
    <location>
        <begin position="462"/>
        <end position="533"/>
    </location>
</feature>
<proteinExistence type="predicted"/>
<dbReference type="SMART" id="SM00674">
    <property type="entry name" value="CENPB"/>
    <property type="match status" value="1"/>
</dbReference>
<sequence>MKSKLYGVQNLTLTSDIWSDLQMRSYLGVTAHFGIGNELHSVTLGVYHLDERHSSEYIAQMLAKTCEEWGFNIDKVTAVVTDNAANMQDELCNTTTESDSDNSDKISLSSDYSLWSDHHKLDQRNWKTNKTDENLSDELSLYLRAPVSRFTENPLEVWLDYKVQLNVTIDEQLLGFRGRCPFRMYIPNKPKKYSIKIPMMKDSGTNYMINAMPYTGKTTNTNGLPQGEYYLKELSRPIHGTNRNIKCDNWFTSIPVSESLLAEPYKLTIVGAVRSNKREIPEALKNTRSRPVGTSIFCFDGPLTLLSYKPKLPRMVYMLSSCDEGAVINPTTGKPEIIIFYNQTKGGVDTFDQMCSSMFCSRKSNRWPMTMFYGILNIAFINSYLIYTYKVLAKQEKPLNRREYMKRLSTKLSKPWMRSRLAILTLSRRLRENIENILPRITRLLKKLKRNLRPKFGVTVTNVLLTKKHKYATIDSWTYDRFEEARQHNQQVTTRNLQQWALSAASQFENFDFKASDAWVLKFKRKHQIRQRKITKFVTERETASRDEILASAEDFRIQARDVIPNFGPDFVINTDQTGCQYQSTYDRTLATKGSKVVLVQRQNMNKVTHSYIALYSVTRSGKLLPLVFVCLQETTGSFGPRVQKSVDEYLKKYKNVVITSSKSGKLTTKLYKDLLTNVLKPYVKKEKFLLIIDSWGGQTDTMMYNEVFRDDRRLPTCTVQVIPPKCTPLVQPCDVYFYRQVKNFIKRLQNCAYLIEQGREINDREDCIKIHSIVHHQLSSPIFENMIRYAWFASKLCDEREIFMNVNEKTTCRRTQKDGSKSDVSCPIGILEYTKRMGGVDRFDQKRGTYSISRRSKRWWMRIFYFLVDSAITNAYIMYTQNDRVHNLMTSLHFRTVLARNLIVNFSSRKRTVAQSPNFVTKKPKGPTSRQKAIHGIPDELRLNDVGSHMPMELLKYRRCRACSSKNLNKTSKIQCTKCQVPLCIVPCFAQFHTP</sequence>
<evidence type="ECO:0000259" key="3">
    <source>
        <dbReference type="PROSITE" id="PS51253"/>
    </source>
</evidence>
<evidence type="ECO:0000256" key="2">
    <source>
        <dbReference type="ARBA" id="ARBA00023125"/>
    </source>
</evidence>
<dbReference type="PROSITE" id="PS51253">
    <property type="entry name" value="HTH_CENPB"/>
    <property type="match status" value="1"/>
</dbReference>
<dbReference type="Pfam" id="PF13843">
    <property type="entry name" value="DDE_Tnp_1_7"/>
    <property type="match status" value="2"/>
</dbReference>
<gene>
    <name evidence="4" type="ORF">APLA_LOCUS13645</name>
</gene>
<dbReference type="InterPro" id="IPR004875">
    <property type="entry name" value="DDE_SF_endonuclease_dom"/>
</dbReference>
<dbReference type="EMBL" id="CADEBD010000360">
    <property type="protein sequence ID" value="CAB3251523.1"/>
    <property type="molecule type" value="Genomic_DNA"/>
</dbReference>